<proteinExistence type="predicted"/>
<dbReference type="SUPFAM" id="SSF51569">
    <property type="entry name" value="Aldolase"/>
    <property type="match status" value="1"/>
</dbReference>
<dbReference type="Proteomes" id="UP000254893">
    <property type="component" value="Unassembled WGS sequence"/>
</dbReference>
<protein>
    <recommendedName>
        <fullName evidence="3">Dihydrodipicolinate synthase family protein</fullName>
    </recommendedName>
</protein>
<gene>
    <name evidence="1" type="ORF">NCTC11388_03774</name>
</gene>
<evidence type="ECO:0000313" key="1">
    <source>
        <dbReference type="EMBL" id="SUJ25706.1"/>
    </source>
</evidence>
<dbReference type="InterPro" id="IPR013785">
    <property type="entry name" value="Aldolase_TIM"/>
</dbReference>
<dbReference type="AlphaFoldDB" id="A0A380CP81"/>
<evidence type="ECO:0000313" key="2">
    <source>
        <dbReference type="Proteomes" id="UP000254893"/>
    </source>
</evidence>
<evidence type="ECO:0008006" key="3">
    <source>
        <dbReference type="Google" id="ProtNLM"/>
    </source>
</evidence>
<reference evidence="1 2" key="1">
    <citation type="submission" date="2018-06" db="EMBL/GenBank/DDBJ databases">
        <authorList>
            <consortium name="Pathogen Informatics"/>
            <person name="Doyle S."/>
        </authorList>
    </citation>
    <scope>NUCLEOTIDE SEQUENCE [LARGE SCALE GENOMIC DNA]</scope>
    <source>
        <strain evidence="1 2">NCTC11388</strain>
    </source>
</reference>
<name>A0A380CP81_SPHSI</name>
<organism evidence="1 2">
    <name type="scientific">Sphingobacterium spiritivorum</name>
    <name type="common">Flavobacterium spiritivorum</name>
    <dbReference type="NCBI Taxonomy" id="258"/>
    <lineage>
        <taxon>Bacteria</taxon>
        <taxon>Pseudomonadati</taxon>
        <taxon>Bacteroidota</taxon>
        <taxon>Sphingobacteriia</taxon>
        <taxon>Sphingobacteriales</taxon>
        <taxon>Sphingobacteriaceae</taxon>
        <taxon>Sphingobacterium</taxon>
    </lineage>
</organism>
<dbReference type="Gene3D" id="3.20.20.70">
    <property type="entry name" value="Aldolase class I"/>
    <property type="match status" value="1"/>
</dbReference>
<dbReference type="EMBL" id="UGYW01000002">
    <property type="protein sequence ID" value="SUJ25706.1"/>
    <property type="molecule type" value="Genomic_DNA"/>
</dbReference>
<accession>A0A380CP81</accession>
<sequence length="115" mass="12812">MKKLDPILKQLLHEGTVIPAHPLALHEDHSIDEEGQRLLSRYYMASGAGGIAVAVHSTQFEIRDPNINLFETVLQWAAEEVQKANLDRPFIKVAGICGPTEQAVREAKNCRTIQL</sequence>
<dbReference type="RefSeq" id="WP_258862378.1">
    <property type="nucleotide sequence ID" value="NZ_UGYW01000002.1"/>
</dbReference>